<dbReference type="Proteomes" id="UP000235828">
    <property type="component" value="Chromosome A"/>
</dbReference>
<proteinExistence type="predicted"/>
<dbReference type="AlphaFoldDB" id="A0A2N8ZGT0"/>
<name>A0A2N8ZGT0_9VIBR</name>
<dbReference type="EMBL" id="LT960611">
    <property type="protein sequence ID" value="SON51124.1"/>
    <property type="molecule type" value="Genomic_DNA"/>
</dbReference>
<gene>
    <name evidence="2" type="ORF">VTAP4600_A3158</name>
</gene>
<reference evidence="2 3" key="1">
    <citation type="submission" date="2017-10" db="EMBL/GenBank/DDBJ databases">
        <authorList>
            <person name="Banno H."/>
            <person name="Chua N.-H."/>
        </authorList>
    </citation>
    <scope>NUCLEOTIDE SEQUENCE [LARGE SCALE GENOMIC DNA]</scope>
    <source>
        <strain evidence="2">Vibrio tapetis CECT4600</strain>
    </source>
</reference>
<keyword evidence="3" id="KW-1185">Reference proteome</keyword>
<accession>A0A2N8ZGT0</accession>
<sequence length="157" mass="17579">MTRRLCKLNRHDIASNLGDIHALIASPKYMCRSCSRAASDKNHLCKPAAIPPKSCLDKPRAEQCGLVLESLPLKVTTDEVPVINATIGAAKKAESMDSKKAIKQQKKRNKKLAKALKKQQKLMKKLRKAEVNYQQLMIRSDLLHTVEDKSPRESAVH</sequence>
<keyword evidence="1" id="KW-0175">Coiled coil</keyword>
<evidence type="ECO:0000256" key="1">
    <source>
        <dbReference type="SAM" id="Coils"/>
    </source>
</evidence>
<evidence type="ECO:0000313" key="3">
    <source>
        <dbReference type="Proteomes" id="UP000235828"/>
    </source>
</evidence>
<feature type="coiled-coil region" evidence="1">
    <location>
        <begin position="99"/>
        <end position="139"/>
    </location>
</feature>
<dbReference type="OrthoDB" id="5398457at2"/>
<dbReference type="KEGG" id="vta:A3158"/>
<protein>
    <submittedName>
        <fullName evidence="2">Uncharacterized protein</fullName>
    </submittedName>
</protein>
<organism evidence="2 3">
    <name type="scientific">Vibrio tapetis subsp. tapetis</name>
    <dbReference type="NCBI Taxonomy" id="1671868"/>
    <lineage>
        <taxon>Bacteria</taxon>
        <taxon>Pseudomonadati</taxon>
        <taxon>Pseudomonadota</taxon>
        <taxon>Gammaproteobacteria</taxon>
        <taxon>Vibrionales</taxon>
        <taxon>Vibrionaceae</taxon>
        <taxon>Vibrio</taxon>
    </lineage>
</organism>
<dbReference type="RefSeq" id="WP_102523507.1">
    <property type="nucleotide sequence ID" value="NZ_LT960611.1"/>
</dbReference>
<evidence type="ECO:0000313" key="2">
    <source>
        <dbReference type="EMBL" id="SON51124.1"/>
    </source>
</evidence>